<dbReference type="EMBL" id="NKCL01000153">
    <property type="protein sequence ID" value="RSL80140.1"/>
    <property type="molecule type" value="Genomic_DNA"/>
</dbReference>
<feature type="region of interest" description="Disordered" evidence="1">
    <location>
        <begin position="86"/>
        <end position="156"/>
    </location>
</feature>
<organism evidence="2 3">
    <name type="scientific">Fusarium floridanum</name>
    <dbReference type="NCBI Taxonomy" id="1325733"/>
    <lineage>
        <taxon>Eukaryota</taxon>
        <taxon>Fungi</taxon>
        <taxon>Dikarya</taxon>
        <taxon>Ascomycota</taxon>
        <taxon>Pezizomycotina</taxon>
        <taxon>Sordariomycetes</taxon>
        <taxon>Hypocreomycetidae</taxon>
        <taxon>Hypocreales</taxon>
        <taxon>Nectriaceae</taxon>
        <taxon>Fusarium</taxon>
        <taxon>Fusarium solani species complex</taxon>
    </lineage>
</organism>
<accession>A0A428RRV1</accession>
<protein>
    <submittedName>
        <fullName evidence="2">Uncharacterized protein</fullName>
    </submittedName>
</protein>
<keyword evidence="3" id="KW-1185">Reference proteome</keyword>
<evidence type="ECO:0000256" key="1">
    <source>
        <dbReference type="SAM" id="MobiDB-lite"/>
    </source>
</evidence>
<sequence>MSSHQKFILFPQSLPAPELKRAFDQASRFGHQQIRGTVRHSSLPVGQIEQRNLGDGHRRRRTTISNAADQMSDVDARLRLGGQVSWSRDPQLFPDPVPAKIGSSSARADRERGHNKEPRSRKRRRAPASQNNPVDWNDGGRPSHLSRDEGLSHAGSWCHLTPRESIEVHDPVDDEKDILTEDWTPMTPRDSRLSTPDLAPLCTDFEFCSCHPNGLDEDKINEDFYFVSRSKMDMQLIEAQAHIAQTRSGSGSGSGSMVLRDE</sequence>
<gene>
    <name evidence="2" type="ORF">CEP51_006784</name>
</gene>
<comment type="caution">
    <text evidence="2">The sequence shown here is derived from an EMBL/GenBank/DDBJ whole genome shotgun (WGS) entry which is preliminary data.</text>
</comment>
<evidence type="ECO:0000313" key="3">
    <source>
        <dbReference type="Proteomes" id="UP000287972"/>
    </source>
</evidence>
<feature type="region of interest" description="Disordered" evidence="1">
    <location>
        <begin position="243"/>
        <end position="262"/>
    </location>
</feature>
<reference evidence="2 3" key="1">
    <citation type="submission" date="2017-06" db="EMBL/GenBank/DDBJ databases">
        <title>Comparative genomic analysis of Ambrosia Fusariam Clade fungi.</title>
        <authorList>
            <person name="Stajich J.E."/>
            <person name="Carrillo J."/>
            <person name="Kijimoto T."/>
            <person name="Eskalen A."/>
            <person name="O'Donnell K."/>
            <person name="Kasson M."/>
        </authorList>
    </citation>
    <scope>NUCLEOTIDE SEQUENCE [LARGE SCALE GENOMIC DNA]</scope>
    <source>
        <strain evidence="2 3">NRRL62606</strain>
    </source>
</reference>
<feature type="compositionally biased region" description="Basic and acidic residues" evidence="1">
    <location>
        <begin position="107"/>
        <end position="118"/>
    </location>
</feature>
<name>A0A428RRV1_9HYPO</name>
<dbReference type="Proteomes" id="UP000287972">
    <property type="component" value="Unassembled WGS sequence"/>
</dbReference>
<dbReference type="AlphaFoldDB" id="A0A428RRV1"/>
<evidence type="ECO:0000313" key="2">
    <source>
        <dbReference type="EMBL" id="RSL80140.1"/>
    </source>
</evidence>
<proteinExistence type="predicted"/>